<evidence type="ECO:0000313" key="2">
    <source>
        <dbReference type="Proteomes" id="UP000789901"/>
    </source>
</evidence>
<accession>A0ABN7UIL4</accession>
<dbReference type="EMBL" id="CAJVQB010002803">
    <property type="protein sequence ID" value="CAG8587735.1"/>
    <property type="molecule type" value="Genomic_DNA"/>
</dbReference>
<comment type="caution">
    <text evidence="1">The sequence shown here is derived from an EMBL/GenBank/DDBJ whole genome shotgun (WGS) entry which is preliminary data.</text>
</comment>
<name>A0ABN7UIL4_GIGMA</name>
<gene>
    <name evidence="1" type="ORF">GMARGA_LOCUS6257</name>
</gene>
<keyword evidence="2" id="KW-1185">Reference proteome</keyword>
<reference evidence="1 2" key="1">
    <citation type="submission" date="2021-06" db="EMBL/GenBank/DDBJ databases">
        <authorList>
            <person name="Kallberg Y."/>
            <person name="Tangrot J."/>
            <person name="Rosling A."/>
        </authorList>
    </citation>
    <scope>NUCLEOTIDE SEQUENCE [LARGE SCALE GENOMIC DNA]</scope>
    <source>
        <strain evidence="1 2">120-4 pot B 10/14</strain>
    </source>
</reference>
<evidence type="ECO:0000313" key="1">
    <source>
        <dbReference type="EMBL" id="CAG8587735.1"/>
    </source>
</evidence>
<dbReference type="Proteomes" id="UP000789901">
    <property type="component" value="Unassembled WGS sequence"/>
</dbReference>
<organism evidence="1 2">
    <name type="scientific">Gigaspora margarita</name>
    <dbReference type="NCBI Taxonomy" id="4874"/>
    <lineage>
        <taxon>Eukaryota</taxon>
        <taxon>Fungi</taxon>
        <taxon>Fungi incertae sedis</taxon>
        <taxon>Mucoromycota</taxon>
        <taxon>Glomeromycotina</taxon>
        <taxon>Glomeromycetes</taxon>
        <taxon>Diversisporales</taxon>
        <taxon>Gigasporaceae</taxon>
        <taxon>Gigaspora</taxon>
    </lineage>
</organism>
<sequence length="123" mass="14191">MASLYNAIMAELLDHSVGHIINDPTSALITHYKIIKPKLQLPINPSFSLKEQKIEEHDYGTPIIWAKFWKTCHQNKEQLVSSNLPDTICPDLLYFPTTKLTVPIIYELKEENIRELFSTKDIP</sequence>
<proteinExistence type="predicted"/>
<protein>
    <submittedName>
        <fullName evidence="1">14258_t:CDS:1</fullName>
    </submittedName>
</protein>